<dbReference type="EC" id="1.5.1.-" evidence="7"/>
<dbReference type="PANTHER" id="PTHR33798">
    <property type="entry name" value="FLAVOPROTEIN OXYGENASE"/>
    <property type="match status" value="1"/>
</dbReference>
<protein>
    <submittedName>
        <fullName evidence="7">Flavin reductase family protein</fullName>
        <ecNumber evidence="7">1.5.1.-</ecNumber>
    </submittedName>
</protein>
<dbReference type="RefSeq" id="WP_056863259.1">
    <property type="nucleotide sequence ID" value="NZ_JBEFCW010000621.1"/>
</dbReference>
<comment type="similarity">
    <text evidence="4">Belongs to the flavoredoxin family.</text>
</comment>
<dbReference type="Gene3D" id="2.30.110.10">
    <property type="entry name" value="Electron Transport, Fmn-binding Protein, Chain A"/>
    <property type="match status" value="1"/>
</dbReference>
<dbReference type="PANTHER" id="PTHR33798:SF5">
    <property type="entry name" value="FLAVIN REDUCTASE LIKE DOMAIN-CONTAINING PROTEIN"/>
    <property type="match status" value="1"/>
</dbReference>
<feature type="domain" description="Flavin reductase like" evidence="6">
    <location>
        <begin position="20"/>
        <end position="168"/>
    </location>
</feature>
<organism evidence="7 8">
    <name type="scientific">Nocardioides kribbensis</name>
    <dbReference type="NCBI Taxonomy" id="305517"/>
    <lineage>
        <taxon>Bacteria</taxon>
        <taxon>Bacillati</taxon>
        <taxon>Actinomycetota</taxon>
        <taxon>Actinomycetes</taxon>
        <taxon>Propionibacteriales</taxon>
        <taxon>Nocardioidaceae</taxon>
        <taxon>Nocardioides</taxon>
    </lineage>
</organism>
<evidence type="ECO:0000256" key="1">
    <source>
        <dbReference type="ARBA" id="ARBA00001917"/>
    </source>
</evidence>
<evidence type="ECO:0000256" key="2">
    <source>
        <dbReference type="ARBA" id="ARBA00022630"/>
    </source>
</evidence>
<comment type="caution">
    <text evidence="7">The sequence shown here is derived from an EMBL/GenBank/DDBJ whole genome shotgun (WGS) entry which is preliminary data.</text>
</comment>
<dbReference type="InterPro" id="IPR012349">
    <property type="entry name" value="Split_barrel_FMN-bd"/>
</dbReference>
<keyword evidence="2" id="KW-0285">Flavoprotein</keyword>
<proteinExistence type="inferred from homology"/>
<feature type="compositionally biased region" description="Basic and acidic residues" evidence="5">
    <location>
        <begin position="191"/>
        <end position="200"/>
    </location>
</feature>
<dbReference type="Pfam" id="PF01613">
    <property type="entry name" value="Flavin_Reduct"/>
    <property type="match status" value="1"/>
</dbReference>
<keyword evidence="7" id="KW-0560">Oxidoreductase</keyword>
<name>A0ABV1P0E9_9ACTN</name>
<evidence type="ECO:0000313" key="8">
    <source>
        <dbReference type="Proteomes" id="UP001482520"/>
    </source>
</evidence>
<reference evidence="7 8" key="1">
    <citation type="submission" date="2024-02" db="EMBL/GenBank/DDBJ databases">
        <title>Full genome sequence of Nocardioides kribbensis.</title>
        <authorList>
            <person name="Poletto B.L."/>
            <person name="Silva G."/>
            <person name="Galante D."/>
            <person name="Campos K.R."/>
            <person name="Santos M.B.N."/>
            <person name="Sacchi C.T."/>
        </authorList>
    </citation>
    <scope>NUCLEOTIDE SEQUENCE [LARGE SCALE GENOMIC DNA]</scope>
    <source>
        <strain evidence="7 8">O4R</strain>
    </source>
</reference>
<evidence type="ECO:0000256" key="5">
    <source>
        <dbReference type="SAM" id="MobiDB-lite"/>
    </source>
</evidence>
<comment type="cofactor">
    <cofactor evidence="1">
        <name>FMN</name>
        <dbReference type="ChEBI" id="CHEBI:58210"/>
    </cofactor>
</comment>
<evidence type="ECO:0000256" key="3">
    <source>
        <dbReference type="ARBA" id="ARBA00022643"/>
    </source>
</evidence>
<dbReference type="Proteomes" id="UP001482520">
    <property type="component" value="Unassembled WGS sequence"/>
</dbReference>
<sequence length="200" mass="21111">MRTDFDPRSDDTNTYALLSSLVVPRPIAWVASRSADGVGNLAPHSFFTVVCADPPVVAFASIGDKDTLRNVVATGEFTVSVATLPLMDQVNDSSARFAPDQDEAAELGVEMRPSTVVGPPAVAASPAAIECRLHSTVDLGSSTLVLGEVVWISVEDDVVVDGLPSYDRMQPVSRLGGPDWGLPGPTRAVRRPGDPSEIAR</sequence>
<gene>
    <name evidence="7" type="ORF">V6R90_13005</name>
</gene>
<evidence type="ECO:0000259" key="6">
    <source>
        <dbReference type="SMART" id="SM00903"/>
    </source>
</evidence>
<feature type="region of interest" description="Disordered" evidence="5">
    <location>
        <begin position="176"/>
        <end position="200"/>
    </location>
</feature>
<dbReference type="SMART" id="SM00903">
    <property type="entry name" value="Flavin_Reduct"/>
    <property type="match status" value="1"/>
</dbReference>
<keyword evidence="3" id="KW-0288">FMN</keyword>
<evidence type="ECO:0000256" key="4">
    <source>
        <dbReference type="ARBA" id="ARBA00038054"/>
    </source>
</evidence>
<dbReference type="SUPFAM" id="SSF50475">
    <property type="entry name" value="FMN-binding split barrel"/>
    <property type="match status" value="1"/>
</dbReference>
<dbReference type="GO" id="GO:0016491">
    <property type="term" value="F:oxidoreductase activity"/>
    <property type="evidence" value="ECO:0007669"/>
    <property type="project" value="UniProtKB-KW"/>
</dbReference>
<keyword evidence="8" id="KW-1185">Reference proteome</keyword>
<accession>A0ABV1P0E9</accession>
<dbReference type="InterPro" id="IPR002563">
    <property type="entry name" value="Flavin_Rdtase-like_dom"/>
</dbReference>
<dbReference type="EMBL" id="JBEGDP010000014">
    <property type="protein sequence ID" value="MEQ7848197.1"/>
    <property type="molecule type" value="Genomic_DNA"/>
</dbReference>
<evidence type="ECO:0000313" key="7">
    <source>
        <dbReference type="EMBL" id="MEQ7848197.1"/>
    </source>
</evidence>